<dbReference type="EMBL" id="PRLB01000001">
    <property type="protein sequence ID" value="RAW55489.1"/>
    <property type="molecule type" value="Genomic_DNA"/>
</dbReference>
<dbReference type="InterPro" id="IPR020600">
    <property type="entry name" value="IMP_cyclohydrolase-like"/>
</dbReference>
<dbReference type="Pfam" id="PF07826">
    <property type="entry name" value="IMP_cyclohyd"/>
    <property type="match status" value="1"/>
</dbReference>
<sequence length="266" mass="29702">MEKINLNEYLAANEYPGRGIAVAKAPDGRQMFIGYFIMGRSENSRNRVFDPVPERGGICTMAADPAKLEDPSLIIYNPVLTLGKTHIVTNGDQTDTIFDEMSRGKSFADALRTRTFEPDEPNYTPRISAVVYADGSYQMSILKSADGNGESVQRYFFDYPQPVAGEGHFISTYKHNGNPIPSFEGEPLRFACPRTIGDFAHGLWQNLNPDNKVSLFARVIDLETGESGDMIFNKYDAVCSDLDDPEEPELLPEELELLKKLDAEEE</sequence>
<feature type="domain" description="Inosine monophosphate cyclohydrolase-like" evidence="1">
    <location>
        <begin position="15"/>
        <end position="221"/>
    </location>
</feature>
<dbReference type="Gene3D" id="3.60.20.20">
    <property type="entry name" value="Inosine monophosphate cyclohydrolase-like"/>
    <property type="match status" value="1"/>
</dbReference>
<dbReference type="RefSeq" id="WP_149794087.1">
    <property type="nucleotide sequence ID" value="NZ_DAWDHA010000081.1"/>
</dbReference>
<dbReference type="InterPro" id="IPR036795">
    <property type="entry name" value="IMP_cyclohydrolase-like_sf"/>
</dbReference>
<dbReference type="OrthoDB" id="2676808at2"/>
<dbReference type="AlphaFoldDB" id="A0A329U265"/>
<proteinExistence type="predicted"/>
<comment type="caution">
    <text evidence="2">The sequence shown here is derived from an EMBL/GenBank/DDBJ whole genome shotgun (WGS) entry which is preliminary data.</text>
</comment>
<dbReference type="GO" id="GO:0003937">
    <property type="term" value="F:IMP cyclohydrolase activity"/>
    <property type="evidence" value="ECO:0007669"/>
    <property type="project" value="InterPro"/>
</dbReference>
<evidence type="ECO:0000313" key="2">
    <source>
        <dbReference type="EMBL" id="RAW55489.1"/>
    </source>
</evidence>
<protein>
    <submittedName>
        <fullName evidence="2">Inosine monophosphate cyclohydrolase</fullName>
    </submittedName>
</protein>
<dbReference type="Proteomes" id="UP000251144">
    <property type="component" value="Unassembled WGS sequence"/>
</dbReference>
<reference evidence="2 3" key="1">
    <citation type="submission" date="2018-02" db="EMBL/GenBank/DDBJ databases">
        <title>Complete genome sequencing of Faecalibacterium prausnitzii strains isolated from the human gut.</title>
        <authorList>
            <person name="Fitzgerald B.C."/>
            <person name="Shkoporov A.N."/>
            <person name="Ross P.R."/>
            <person name="Hill C."/>
        </authorList>
    </citation>
    <scope>NUCLEOTIDE SEQUENCE [LARGE SCALE GENOMIC DNA]</scope>
    <source>
        <strain evidence="2 3">APC942/32-1</strain>
    </source>
</reference>
<keyword evidence="2" id="KW-0378">Hydrolase</keyword>
<gene>
    <name evidence="2" type="ORF">C4N26_00360</name>
</gene>
<evidence type="ECO:0000313" key="3">
    <source>
        <dbReference type="Proteomes" id="UP000251144"/>
    </source>
</evidence>
<dbReference type="SUPFAM" id="SSF75569">
    <property type="entry name" value="Archaeal IMP cyclohydrolase PurO"/>
    <property type="match status" value="1"/>
</dbReference>
<evidence type="ECO:0000259" key="1">
    <source>
        <dbReference type="Pfam" id="PF07826"/>
    </source>
</evidence>
<organism evidence="2 3">
    <name type="scientific">Faecalibacterium prausnitzii</name>
    <dbReference type="NCBI Taxonomy" id="853"/>
    <lineage>
        <taxon>Bacteria</taxon>
        <taxon>Bacillati</taxon>
        <taxon>Bacillota</taxon>
        <taxon>Clostridia</taxon>
        <taxon>Eubacteriales</taxon>
        <taxon>Oscillospiraceae</taxon>
        <taxon>Faecalibacterium</taxon>
    </lineage>
</organism>
<accession>A0A329U265</accession>
<name>A0A329U265_9FIRM</name>
<dbReference type="GO" id="GO:0006188">
    <property type="term" value="P:IMP biosynthetic process"/>
    <property type="evidence" value="ECO:0007669"/>
    <property type="project" value="InterPro"/>
</dbReference>